<gene>
    <name evidence="2" type="ORF">KTO63_14510</name>
</gene>
<keyword evidence="3" id="KW-1185">Reference proteome</keyword>
<dbReference type="Proteomes" id="UP000812270">
    <property type="component" value="Unassembled WGS sequence"/>
</dbReference>
<keyword evidence="1" id="KW-0812">Transmembrane</keyword>
<feature type="transmembrane region" description="Helical" evidence="1">
    <location>
        <begin position="12"/>
        <end position="29"/>
    </location>
</feature>
<comment type="caution">
    <text evidence="2">The sequence shown here is derived from an EMBL/GenBank/DDBJ whole genome shotgun (WGS) entry which is preliminary data.</text>
</comment>
<evidence type="ECO:0000313" key="3">
    <source>
        <dbReference type="Proteomes" id="UP000812270"/>
    </source>
</evidence>
<sequence length="113" mass="12693">MNIILKTINQAVTFLLEIAMLVAYGYYGMSGSWNFLPRLLFTIFLVATVIVLWGIFAAPKSARRLKMPYLAIFRTSVFLISAFLLFKAGQKNMAIILAGLTVVTQTIGYYTEK</sequence>
<dbReference type="AlphaFoldDB" id="A0A9E2SBG5"/>
<dbReference type="RefSeq" id="WP_217792059.1">
    <property type="nucleotide sequence ID" value="NZ_JAHSPG010000012.1"/>
</dbReference>
<evidence type="ECO:0000256" key="1">
    <source>
        <dbReference type="SAM" id="Phobius"/>
    </source>
</evidence>
<dbReference type="InterPro" id="IPR021214">
    <property type="entry name" value="DUF2568"/>
</dbReference>
<protein>
    <submittedName>
        <fullName evidence="2">YrdB family protein</fullName>
    </submittedName>
</protein>
<keyword evidence="1" id="KW-1133">Transmembrane helix</keyword>
<name>A0A9E2SBG5_9BACT</name>
<dbReference type="Pfam" id="PF10823">
    <property type="entry name" value="DUF2568"/>
    <property type="match status" value="1"/>
</dbReference>
<proteinExistence type="predicted"/>
<accession>A0A9E2SBG5</accession>
<feature type="transmembrane region" description="Helical" evidence="1">
    <location>
        <begin position="35"/>
        <end position="56"/>
    </location>
</feature>
<organism evidence="2 3">
    <name type="scientific">Pinibacter aurantiacus</name>
    <dbReference type="NCBI Taxonomy" id="2851599"/>
    <lineage>
        <taxon>Bacteria</taxon>
        <taxon>Pseudomonadati</taxon>
        <taxon>Bacteroidota</taxon>
        <taxon>Chitinophagia</taxon>
        <taxon>Chitinophagales</taxon>
        <taxon>Chitinophagaceae</taxon>
        <taxon>Pinibacter</taxon>
    </lineage>
</organism>
<dbReference type="EMBL" id="JAHSPG010000012">
    <property type="protein sequence ID" value="MBV4358374.1"/>
    <property type="molecule type" value="Genomic_DNA"/>
</dbReference>
<feature type="transmembrane region" description="Helical" evidence="1">
    <location>
        <begin position="68"/>
        <end position="86"/>
    </location>
</feature>
<reference evidence="2" key="1">
    <citation type="submission" date="2021-06" db="EMBL/GenBank/DDBJ databases">
        <authorList>
            <person name="Huq M.A."/>
        </authorList>
    </citation>
    <scope>NUCLEOTIDE SEQUENCE</scope>
    <source>
        <strain evidence="2">MAH-26</strain>
    </source>
</reference>
<keyword evidence="1" id="KW-0472">Membrane</keyword>
<feature type="transmembrane region" description="Helical" evidence="1">
    <location>
        <begin position="92"/>
        <end position="111"/>
    </location>
</feature>
<evidence type="ECO:0000313" key="2">
    <source>
        <dbReference type="EMBL" id="MBV4358374.1"/>
    </source>
</evidence>